<evidence type="ECO:0000256" key="7">
    <source>
        <dbReference type="PIRSR" id="PIRSR601461-1"/>
    </source>
</evidence>
<dbReference type="AlphaFoldDB" id="A0A4Y1QT63"/>
<comment type="similarity">
    <text evidence="1">Belongs to the peptidase A1 family.</text>
</comment>
<accession>A0A4Y1QT63</accession>
<dbReference type="PANTHER" id="PTHR13683">
    <property type="entry name" value="ASPARTYL PROTEASES"/>
    <property type="match status" value="1"/>
</dbReference>
<dbReference type="EMBL" id="AP019297">
    <property type="protein sequence ID" value="BBG95018.1"/>
    <property type="molecule type" value="Genomic_DNA"/>
</dbReference>
<feature type="active site" evidence="7">
    <location>
        <position position="168"/>
    </location>
</feature>
<keyword evidence="2 11" id="KW-0645">Protease</keyword>
<dbReference type="GO" id="GO:0006508">
    <property type="term" value="P:proteolysis"/>
    <property type="evidence" value="ECO:0007669"/>
    <property type="project" value="UniProtKB-KW"/>
</dbReference>
<gene>
    <name evidence="11" type="ORF">Prudu_003449</name>
</gene>
<reference evidence="11" key="1">
    <citation type="journal article" date="2019" name="Science">
        <title>Mutation of a bHLH transcription factor allowed almond domestication.</title>
        <authorList>
            <person name="Sanchez-Perez R."/>
            <person name="Pavan S."/>
            <person name="Mazzeo R."/>
            <person name="Moldovan C."/>
            <person name="Aiese Cigliano R."/>
            <person name="Del Cueto J."/>
            <person name="Ricciardi F."/>
            <person name="Lotti C."/>
            <person name="Ricciardi L."/>
            <person name="Dicenta F."/>
            <person name="Lopez-Marques R.L."/>
            <person name="Lindberg Moller B."/>
        </authorList>
    </citation>
    <scope>NUCLEOTIDE SEQUENCE</scope>
</reference>
<feature type="signal peptide" evidence="9">
    <location>
        <begin position="1"/>
        <end position="34"/>
    </location>
</feature>
<name>A0A4Y1QT63_PRUDU</name>
<feature type="region of interest" description="Disordered" evidence="8">
    <location>
        <begin position="53"/>
        <end position="74"/>
    </location>
</feature>
<dbReference type="Gene3D" id="2.40.70.10">
    <property type="entry name" value="Acid Proteases"/>
    <property type="match status" value="3"/>
</dbReference>
<keyword evidence="3 9" id="KW-0732">Signal</keyword>
<sequence length="548" mass="57977">MAAPISSSSFLMRYIICCSGFLCLILCSLEKGFALEEREHAHTVEVNSLLPATTCSSSSSSSSTKGHMSKHASSSVLKVVHKHGPCSRLKKHKSKTPTHAQILQQDQARVNSIHSRVNSKKQLKSVDDLRESAATTIPAQSGSVVGAGNYIVNVGLGSPKKQLSLIFDTGSDLTWTQCRPCVKSCYKQKEPIFDPSLSASYANVSCTSATCTQLRSATGNTPGCTASTSTCIYGIQYGDKSFSVGYFAKEKLSLTNTDVFDGFLFGCGQNNQGLFGGAAGLLGLGRNQISLVEQSAKKYNRFFSYCLPSTSSSTGYLSFGKGGGSSNAVKFTALSTVSQGDSFYGLNVVGINVGGTKLPISASVFSSSGTIIDSGTVITRLPLTAYSSLKAAFRQRMKSYPLTQELSILDTCYDFSSFKTVSYPKISFVFDGGLTQDLDATGILYVASSDQVCLAFAGNGDDSDIGIFGNVQQKRLQVVYDIAGGKLPSFANEEDNLGVSTNGAVCLAFAGNKDDSDVGIIGNVQQKRLEVVYDVAGGKVGFAPADKS</sequence>
<keyword evidence="6" id="KW-1015">Disulfide bond</keyword>
<evidence type="ECO:0000256" key="2">
    <source>
        <dbReference type="ARBA" id="ARBA00022670"/>
    </source>
</evidence>
<dbReference type="InterPro" id="IPR032861">
    <property type="entry name" value="TAXi_N"/>
</dbReference>
<dbReference type="GO" id="GO:0004190">
    <property type="term" value="F:aspartic-type endopeptidase activity"/>
    <property type="evidence" value="ECO:0007669"/>
    <property type="project" value="UniProtKB-KW"/>
</dbReference>
<evidence type="ECO:0000256" key="5">
    <source>
        <dbReference type="ARBA" id="ARBA00022801"/>
    </source>
</evidence>
<keyword evidence="5" id="KW-0378">Hydrolase</keyword>
<organism evidence="11">
    <name type="scientific">Prunus dulcis</name>
    <name type="common">Almond</name>
    <name type="synonym">Amygdalus dulcis</name>
    <dbReference type="NCBI Taxonomy" id="3755"/>
    <lineage>
        <taxon>Eukaryota</taxon>
        <taxon>Viridiplantae</taxon>
        <taxon>Streptophyta</taxon>
        <taxon>Embryophyta</taxon>
        <taxon>Tracheophyta</taxon>
        <taxon>Spermatophyta</taxon>
        <taxon>Magnoliopsida</taxon>
        <taxon>eudicotyledons</taxon>
        <taxon>Gunneridae</taxon>
        <taxon>Pentapetalae</taxon>
        <taxon>rosids</taxon>
        <taxon>fabids</taxon>
        <taxon>Rosales</taxon>
        <taxon>Rosaceae</taxon>
        <taxon>Amygdaloideae</taxon>
        <taxon>Amygdaleae</taxon>
        <taxon>Prunus</taxon>
    </lineage>
</organism>
<dbReference type="PANTHER" id="PTHR13683:SF750">
    <property type="entry name" value="ASPARTYL PROTEASE AED1"/>
    <property type="match status" value="1"/>
</dbReference>
<feature type="domain" description="Peptidase A1" evidence="10">
    <location>
        <begin position="150"/>
        <end position="491"/>
    </location>
</feature>
<dbReference type="InterPro" id="IPR021109">
    <property type="entry name" value="Peptidase_aspartic_dom_sf"/>
</dbReference>
<dbReference type="InterPro" id="IPR001461">
    <property type="entry name" value="Aspartic_peptidase_A1"/>
</dbReference>
<evidence type="ECO:0000256" key="4">
    <source>
        <dbReference type="ARBA" id="ARBA00022750"/>
    </source>
</evidence>
<dbReference type="Pfam" id="PF14541">
    <property type="entry name" value="TAXi_C"/>
    <property type="match status" value="2"/>
</dbReference>
<evidence type="ECO:0000256" key="6">
    <source>
        <dbReference type="ARBA" id="ARBA00023157"/>
    </source>
</evidence>
<protein>
    <submittedName>
        <fullName evidence="11">Eukaryotic aspartyl protease family protein</fullName>
    </submittedName>
</protein>
<dbReference type="InterPro" id="IPR033121">
    <property type="entry name" value="PEPTIDASE_A1"/>
</dbReference>
<dbReference type="Pfam" id="PF14543">
    <property type="entry name" value="TAXi_N"/>
    <property type="match status" value="1"/>
</dbReference>
<evidence type="ECO:0000256" key="3">
    <source>
        <dbReference type="ARBA" id="ARBA00022729"/>
    </source>
</evidence>
<evidence type="ECO:0000256" key="1">
    <source>
        <dbReference type="ARBA" id="ARBA00007447"/>
    </source>
</evidence>
<evidence type="ECO:0000313" key="11">
    <source>
        <dbReference type="EMBL" id="BBG95018.1"/>
    </source>
</evidence>
<dbReference type="InterPro" id="IPR032799">
    <property type="entry name" value="TAXi_C"/>
</dbReference>
<keyword evidence="4" id="KW-0064">Aspartyl protease</keyword>
<dbReference type="SUPFAM" id="SSF50630">
    <property type="entry name" value="Acid proteases"/>
    <property type="match status" value="2"/>
</dbReference>
<evidence type="ECO:0000259" key="10">
    <source>
        <dbReference type="PROSITE" id="PS51767"/>
    </source>
</evidence>
<dbReference type="FunFam" id="2.40.70.10:FF:000013">
    <property type="entry name" value="Aspartyl protease AED1"/>
    <property type="match status" value="1"/>
</dbReference>
<dbReference type="FunFam" id="2.40.70.10:FF:000021">
    <property type="entry name" value="Aspartyl protease AED1"/>
    <property type="match status" value="1"/>
</dbReference>
<feature type="chain" id="PRO_5021336757" evidence="9">
    <location>
        <begin position="35"/>
        <end position="548"/>
    </location>
</feature>
<dbReference type="PROSITE" id="PS51767">
    <property type="entry name" value="PEPTIDASE_A1"/>
    <property type="match status" value="1"/>
</dbReference>
<evidence type="ECO:0000256" key="8">
    <source>
        <dbReference type="SAM" id="MobiDB-lite"/>
    </source>
</evidence>
<proteinExistence type="inferred from homology"/>
<evidence type="ECO:0000256" key="9">
    <source>
        <dbReference type="SAM" id="SignalP"/>
    </source>
</evidence>
<feature type="active site" evidence="7">
    <location>
        <position position="373"/>
    </location>
</feature>
<dbReference type="PRINTS" id="PR00792">
    <property type="entry name" value="PEPSIN"/>
</dbReference>